<dbReference type="AlphaFoldDB" id="A0A2R5EWZ7"/>
<sequence length="314" mass="35693">MVQIFKNEKMRQEVLSSYDEVLQMWGTEIEVRNVETRFGTTHCLIAGRADNPPLLLFHGVGDNSALMWALNMKELSRRFYCIAVDTLGGPGKSVPNEWFVKGSFSQLEWLDDVADHFGLRTTNVAGVSNGAYLAYQYTVARPERVRKAVCLEGGMVVSPIQSMFRTIMLMFPEMLIPTDRNLRKIIPKLCSPASRVFDEHPLLASHLVLLMKGHNQKAMFPHQPRKYISEQGMALKDKLYFLVGDHHAVVGKAFIELLKRDGYRYKMISKAGHAINQEQPESVHKEMFGFLLGDNLEKRESSDSPAAEGRREYL</sequence>
<dbReference type="RefSeq" id="WP_108993308.1">
    <property type="nucleotide sequence ID" value="NZ_BDQX01000163.1"/>
</dbReference>
<dbReference type="InterPro" id="IPR052370">
    <property type="entry name" value="Meta-cleavage_hydrolase"/>
</dbReference>
<evidence type="ECO:0000313" key="2">
    <source>
        <dbReference type="EMBL" id="GBG08343.1"/>
    </source>
</evidence>
<dbReference type="InterPro" id="IPR000073">
    <property type="entry name" value="AB_hydrolase_1"/>
</dbReference>
<dbReference type="Pfam" id="PF00561">
    <property type="entry name" value="Abhydrolase_1"/>
    <property type="match status" value="1"/>
</dbReference>
<organism evidence="2 3">
    <name type="scientific">Paenibacillus agaridevorans</name>
    <dbReference type="NCBI Taxonomy" id="171404"/>
    <lineage>
        <taxon>Bacteria</taxon>
        <taxon>Bacillati</taxon>
        <taxon>Bacillota</taxon>
        <taxon>Bacilli</taxon>
        <taxon>Bacillales</taxon>
        <taxon>Paenibacillaceae</taxon>
        <taxon>Paenibacillus</taxon>
    </lineage>
</organism>
<accession>A0A2R5EWZ7</accession>
<comment type="caution">
    <text evidence="2">The sequence shown here is derived from an EMBL/GenBank/DDBJ whole genome shotgun (WGS) entry which is preliminary data.</text>
</comment>
<dbReference type="Gene3D" id="3.40.50.1820">
    <property type="entry name" value="alpha/beta hydrolase"/>
    <property type="match status" value="1"/>
</dbReference>
<dbReference type="PANTHER" id="PTHR43139:SF52">
    <property type="entry name" value="SI:DKEY-122A22.2"/>
    <property type="match status" value="1"/>
</dbReference>
<keyword evidence="3" id="KW-1185">Reference proteome</keyword>
<evidence type="ECO:0000259" key="1">
    <source>
        <dbReference type="Pfam" id="PF00561"/>
    </source>
</evidence>
<dbReference type="Proteomes" id="UP000245202">
    <property type="component" value="Unassembled WGS sequence"/>
</dbReference>
<reference evidence="2 3" key="1">
    <citation type="submission" date="2017-08" db="EMBL/GenBank/DDBJ databases">
        <title>Substantial Increase in Enzyme Production by Combined Drug-Resistance Mutations in Paenibacillus agaridevorans.</title>
        <authorList>
            <person name="Tanaka Y."/>
            <person name="Funane K."/>
            <person name="Hosaka T."/>
            <person name="Shiwa Y."/>
            <person name="Fujita N."/>
            <person name="Miyazaki T."/>
            <person name="Yoshikawa H."/>
            <person name="Murakami K."/>
            <person name="Kasahara K."/>
            <person name="Inaoka T."/>
            <person name="Hiraga Y."/>
            <person name="Ochi K."/>
        </authorList>
    </citation>
    <scope>NUCLEOTIDE SEQUENCE [LARGE SCALE GENOMIC DNA]</scope>
    <source>
        <strain evidence="2 3">T-3040</strain>
    </source>
</reference>
<name>A0A2R5EWZ7_9BACL</name>
<protein>
    <recommendedName>
        <fullName evidence="1">AB hydrolase-1 domain-containing protein</fullName>
    </recommendedName>
</protein>
<feature type="domain" description="AB hydrolase-1" evidence="1">
    <location>
        <begin position="52"/>
        <end position="157"/>
    </location>
</feature>
<dbReference type="PANTHER" id="PTHR43139">
    <property type="entry name" value="SI:DKEY-122A22.2"/>
    <property type="match status" value="1"/>
</dbReference>
<dbReference type="InterPro" id="IPR029058">
    <property type="entry name" value="AB_hydrolase_fold"/>
</dbReference>
<dbReference type="EMBL" id="BDQX01000163">
    <property type="protein sequence ID" value="GBG08343.1"/>
    <property type="molecule type" value="Genomic_DNA"/>
</dbReference>
<gene>
    <name evidence="2" type="ORF">PAT3040_02923</name>
</gene>
<proteinExistence type="predicted"/>
<evidence type="ECO:0000313" key="3">
    <source>
        <dbReference type="Proteomes" id="UP000245202"/>
    </source>
</evidence>
<dbReference type="SUPFAM" id="SSF53474">
    <property type="entry name" value="alpha/beta-Hydrolases"/>
    <property type="match status" value="1"/>
</dbReference>